<dbReference type="CDD" id="cd06530">
    <property type="entry name" value="S26_SPase_I"/>
    <property type="match status" value="1"/>
</dbReference>
<dbReference type="Gene3D" id="2.10.109.10">
    <property type="entry name" value="Umud Fragment, subunit A"/>
    <property type="match status" value="1"/>
</dbReference>
<dbReference type="SUPFAM" id="SSF51306">
    <property type="entry name" value="LexA/Signal peptidase"/>
    <property type="match status" value="1"/>
</dbReference>
<evidence type="ECO:0000313" key="4">
    <source>
        <dbReference type="Proteomes" id="UP000229740"/>
    </source>
</evidence>
<proteinExistence type="predicted"/>
<protein>
    <submittedName>
        <fullName evidence="3">S26 family signal peptidase</fullName>
    </submittedName>
</protein>
<reference evidence="3 4" key="1">
    <citation type="submission" date="2017-10" db="EMBL/GenBank/DDBJ databases">
        <title>Novel microbial diversity and functional potential in the marine mammal oral microbiome.</title>
        <authorList>
            <person name="Dudek N.K."/>
            <person name="Sun C.L."/>
            <person name="Burstein D."/>
            <person name="Kantor R.S."/>
            <person name="Aliaga Goltsman D.S."/>
            <person name="Bik E.M."/>
            <person name="Thomas B.C."/>
            <person name="Banfield J.F."/>
            <person name="Relman D.A."/>
        </authorList>
    </citation>
    <scope>NUCLEOTIDE SEQUENCE [LARGE SCALE GENOMIC DNA]</scope>
    <source>
        <strain evidence="3">DOLZORAL124_49_17</strain>
    </source>
</reference>
<comment type="caution">
    <text evidence="3">The sequence shown here is derived from an EMBL/GenBank/DDBJ whole genome shotgun (WGS) entry which is preliminary data.</text>
</comment>
<dbReference type="Proteomes" id="UP000229740">
    <property type="component" value="Unassembled WGS sequence"/>
</dbReference>
<dbReference type="Pfam" id="PF00717">
    <property type="entry name" value="Peptidase_S24"/>
    <property type="match status" value="1"/>
</dbReference>
<evidence type="ECO:0000259" key="2">
    <source>
        <dbReference type="Pfam" id="PF00717"/>
    </source>
</evidence>
<accession>A0A2G6EAA5</accession>
<dbReference type="AlphaFoldDB" id="A0A2G6EAA5"/>
<comment type="subcellular location">
    <subcellularLocation>
        <location evidence="1">Endomembrane system</location>
    </subcellularLocation>
</comment>
<evidence type="ECO:0000313" key="3">
    <source>
        <dbReference type="EMBL" id="PID59019.1"/>
    </source>
</evidence>
<sequence length="113" mass="12574">MPQHETFHVRVSGDSMSPLYVDGDILEADPCAYEYIDPRAGDSVLVEHPYIDDYLLVKKIHTVTSDKISIRGVNEDFSTDSACFGMLSKTKIRAKIVAKIDRSQMSTESADCS</sequence>
<evidence type="ECO:0000256" key="1">
    <source>
        <dbReference type="ARBA" id="ARBA00004308"/>
    </source>
</evidence>
<name>A0A2G6EAA5_9BACT</name>
<dbReference type="InterPro" id="IPR036286">
    <property type="entry name" value="LexA/Signal_pep-like_sf"/>
</dbReference>
<gene>
    <name evidence="3" type="ORF">CSB45_00995</name>
</gene>
<feature type="domain" description="Peptidase S24/S26A/S26B/S26C" evidence="2">
    <location>
        <begin position="3"/>
        <end position="81"/>
    </location>
</feature>
<dbReference type="InterPro" id="IPR015927">
    <property type="entry name" value="Peptidase_S24_S26A/B/C"/>
</dbReference>
<dbReference type="EMBL" id="PDPS01000020">
    <property type="protein sequence ID" value="PID59019.1"/>
    <property type="molecule type" value="Genomic_DNA"/>
</dbReference>
<organism evidence="3 4">
    <name type="scientific">candidate division KSB3 bacterium</name>
    <dbReference type="NCBI Taxonomy" id="2044937"/>
    <lineage>
        <taxon>Bacteria</taxon>
        <taxon>candidate division KSB3</taxon>
    </lineage>
</organism>
<dbReference type="InterPro" id="IPR019533">
    <property type="entry name" value="Peptidase_S26"/>
</dbReference>
<dbReference type="GO" id="GO:0012505">
    <property type="term" value="C:endomembrane system"/>
    <property type="evidence" value="ECO:0007669"/>
    <property type="project" value="UniProtKB-SubCell"/>
</dbReference>
<dbReference type="GO" id="GO:0004252">
    <property type="term" value="F:serine-type endopeptidase activity"/>
    <property type="evidence" value="ECO:0007669"/>
    <property type="project" value="InterPro"/>
</dbReference>
<dbReference type="GO" id="GO:0006465">
    <property type="term" value="P:signal peptide processing"/>
    <property type="evidence" value="ECO:0007669"/>
    <property type="project" value="InterPro"/>
</dbReference>